<dbReference type="EMBL" id="OA565819">
    <property type="protein sequence ID" value="CAD7197749.1"/>
    <property type="molecule type" value="Genomic_DNA"/>
</dbReference>
<evidence type="ECO:0000313" key="2">
    <source>
        <dbReference type="EMBL" id="CAD7197749.1"/>
    </source>
</evidence>
<reference evidence="2" key="1">
    <citation type="submission" date="2020-11" db="EMBL/GenBank/DDBJ databases">
        <authorList>
            <person name="Tran Van P."/>
        </authorList>
    </citation>
    <scope>NUCLEOTIDE SEQUENCE</scope>
</reference>
<dbReference type="Pfam" id="PF00171">
    <property type="entry name" value="Aldedh"/>
    <property type="match status" value="1"/>
</dbReference>
<evidence type="ECO:0000259" key="1">
    <source>
        <dbReference type="Pfam" id="PF00171"/>
    </source>
</evidence>
<dbReference type="InterPro" id="IPR016161">
    <property type="entry name" value="Ald_DH/histidinol_DH"/>
</dbReference>
<sequence>MHVLSEVKERFGNQINLCLDSVLNPGHPAQKPLSQKLGPSIPVVRLPDLLAIKQGPSIPVVQLPDLLAIKQGPFIPVVQLPDLLAIELGPFIPVVQLPDLIAIKQGPSIPVVHLPDLLAIELGPFYTFHLLDLLAIKQGPSIPVVRLLDLLAIKQGTSIPVVRLPDLLAIKQGPYIPVVRLPDLLAKELSPSIPVVHLPDLLAKELGPSIPVVHLPDLLAKELGPSILVVRLPDLLAIKQGPSIPVVQLPDLLAIKQGPSIPVVHLPDVLAKELGPSIPVVRLPDLLAIKQGPSIPVVQLPDLLAIELGPSIPVAWLKGRKFGPFIDGSWIQESGGGTEIHNPCTGHHIATVVNSSQGDVDRAVASSATAFLSWRQLSGHDRAKYLYSLARHLQKNVSLLVQVECLNRGVQTRDPREFDVPAAVRHFYHYAGWAQLIHSDLKGWEPQETKRHSSMPVGTWPEYQTHLVRFASDMEIMRFKLQLGVLRVDFYEWFLTLPLCKSNNIFAFSAQTLSNAQTYSALSLVCGLLFNTSGVNGCRHESSPRVTKGTHEWCGHKMLADSDLCFHKRCHWCTLVNNPTLQSAHSTNPSVK</sequence>
<dbReference type="InterPro" id="IPR015590">
    <property type="entry name" value="Aldehyde_DH_dom"/>
</dbReference>
<dbReference type="AlphaFoldDB" id="A0A7R8VGI7"/>
<feature type="domain" description="Aldehyde dehydrogenase" evidence="1">
    <location>
        <begin position="330"/>
        <end position="459"/>
    </location>
</feature>
<proteinExistence type="predicted"/>
<name>A0A7R8VGI7_TIMDO</name>
<dbReference type="InterPro" id="IPR016162">
    <property type="entry name" value="Ald_DH_N"/>
</dbReference>
<dbReference type="GO" id="GO:0016491">
    <property type="term" value="F:oxidoreductase activity"/>
    <property type="evidence" value="ECO:0007669"/>
    <property type="project" value="InterPro"/>
</dbReference>
<dbReference type="Gene3D" id="3.40.605.10">
    <property type="entry name" value="Aldehyde Dehydrogenase, Chain A, domain 1"/>
    <property type="match status" value="1"/>
</dbReference>
<dbReference type="SUPFAM" id="SSF53720">
    <property type="entry name" value="ALDH-like"/>
    <property type="match status" value="1"/>
</dbReference>
<protein>
    <recommendedName>
        <fullName evidence="1">Aldehyde dehydrogenase domain-containing protein</fullName>
    </recommendedName>
</protein>
<gene>
    <name evidence="2" type="ORF">TDIB3V08_LOCUS4051</name>
</gene>
<organism evidence="2">
    <name type="scientific">Timema douglasi</name>
    <name type="common">Walking stick</name>
    <dbReference type="NCBI Taxonomy" id="61478"/>
    <lineage>
        <taxon>Eukaryota</taxon>
        <taxon>Metazoa</taxon>
        <taxon>Ecdysozoa</taxon>
        <taxon>Arthropoda</taxon>
        <taxon>Hexapoda</taxon>
        <taxon>Insecta</taxon>
        <taxon>Pterygota</taxon>
        <taxon>Neoptera</taxon>
        <taxon>Polyneoptera</taxon>
        <taxon>Phasmatodea</taxon>
        <taxon>Timematodea</taxon>
        <taxon>Timematoidea</taxon>
        <taxon>Timematidae</taxon>
        <taxon>Timema</taxon>
    </lineage>
</organism>
<accession>A0A7R8VGI7</accession>
<dbReference type="PANTHER" id="PTHR11699">
    <property type="entry name" value="ALDEHYDE DEHYDROGENASE-RELATED"/>
    <property type="match status" value="1"/>
</dbReference>